<dbReference type="Proteomes" id="UP000541154">
    <property type="component" value="Unassembled WGS sequence"/>
</dbReference>
<dbReference type="Pfam" id="PF01425">
    <property type="entry name" value="Amidase"/>
    <property type="match status" value="1"/>
</dbReference>
<dbReference type="InterPro" id="IPR020556">
    <property type="entry name" value="Amidase_CS"/>
</dbReference>
<dbReference type="PANTHER" id="PTHR46072">
    <property type="entry name" value="AMIDASE-RELATED-RELATED"/>
    <property type="match status" value="1"/>
</dbReference>
<dbReference type="GO" id="GO:0008270">
    <property type="term" value="F:zinc ion binding"/>
    <property type="evidence" value="ECO:0007669"/>
    <property type="project" value="InterPro"/>
</dbReference>
<dbReference type="PANTHER" id="PTHR46072:SF7">
    <property type="entry name" value="AMIDASE"/>
    <property type="match status" value="1"/>
</dbReference>
<evidence type="ECO:0000256" key="4">
    <source>
        <dbReference type="ARBA" id="ARBA00022801"/>
    </source>
</evidence>
<dbReference type="SMART" id="SM00906">
    <property type="entry name" value="Fungal_trans"/>
    <property type="match status" value="1"/>
</dbReference>
<dbReference type="InterPro" id="IPR023631">
    <property type="entry name" value="Amidase_dom"/>
</dbReference>
<keyword evidence="4" id="KW-0378">Hydrolase</keyword>
<evidence type="ECO:0000256" key="5">
    <source>
        <dbReference type="ARBA" id="ARBA00023015"/>
    </source>
</evidence>
<keyword evidence="5" id="KW-0805">Transcription regulation</keyword>
<dbReference type="PROSITE" id="PS00571">
    <property type="entry name" value="AMIDASES"/>
    <property type="match status" value="1"/>
</dbReference>
<dbReference type="InterPro" id="IPR007219">
    <property type="entry name" value="XnlR_reg_dom"/>
</dbReference>
<dbReference type="GO" id="GO:0006351">
    <property type="term" value="P:DNA-templated transcription"/>
    <property type="evidence" value="ECO:0007669"/>
    <property type="project" value="InterPro"/>
</dbReference>
<comment type="catalytic activity">
    <reaction evidence="1">
        <text>a monocarboxylic acid amide + H2O = a monocarboxylate + NH4(+)</text>
        <dbReference type="Rhea" id="RHEA:12020"/>
        <dbReference type="ChEBI" id="CHEBI:15377"/>
        <dbReference type="ChEBI" id="CHEBI:28938"/>
        <dbReference type="ChEBI" id="CHEBI:35757"/>
        <dbReference type="ChEBI" id="CHEBI:83628"/>
        <dbReference type="EC" id="3.5.1.4"/>
    </reaction>
</comment>
<evidence type="ECO:0000259" key="9">
    <source>
        <dbReference type="SMART" id="SM00906"/>
    </source>
</evidence>
<feature type="compositionally biased region" description="Acidic residues" evidence="8">
    <location>
        <begin position="1"/>
        <end position="10"/>
    </location>
</feature>
<evidence type="ECO:0000256" key="1">
    <source>
        <dbReference type="ARBA" id="ARBA00001311"/>
    </source>
</evidence>
<evidence type="ECO:0000256" key="6">
    <source>
        <dbReference type="ARBA" id="ARBA00023163"/>
    </source>
</evidence>
<reference evidence="10 11" key="1">
    <citation type="submission" date="2019-04" db="EMBL/GenBank/DDBJ databases">
        <title>Aspergillus burnettii sp. nov., novel species from soil in southeast Queensland.</title>
        <authorList>
            <person name="Gilchrist C.L.M."/>
            <person name="Pitt J.I."/>
            <person name="Lange L."/>
            <person name="Lacey H.J."/>
            <person name="Vuong D."/>
            <person name="Midgley D.J."/>
            <person name="Greenfield P."/>
            <person name="Bradbury M."/>
            <person name="Lacey E."/>
            <person name="Busk P.K."/>
            <person name="Pilgaard B."/>
            <person name="Chooi Y.H."/>
            <person name="Piggott A.M."/>
        </authorList>
    </citation>
    <scope>NUCLEOTIDE SEQUENCE [LARGE SCALE GENOMIC DNA]</scope>
    <source>
        <strain evidence="10 11">FRR 5400</strain>
    </source>
</reference>
<protein>
    <recommendedName>
        <fullName evidence="3">amidase</fullName>
        <ecNumber evidence="3">3.5.1.4</ecNumber>
    </recommendedName>
</protein>
<dbReference type="InterPro" id="IPR036928">
    <property type="entry name" value="AS_sf"/>
</dbReference>
<evidence type="ECO:0000256" key="3">
    <source>
        <dbReference type="ARBA" id="ARBA00012922"/>
    </source>
</evidence>
<sequence length="1308" mass="144419">MEADSEDLLTDDVSTLDNPPKEEHERGVTAVDSERSAVIALFHAHNVFEQRLDKLDELSEKVAKLSNASSISSGSQQPICGQVLNDYPSVSASQIQANIEMNNCTVASKAEYEGGSSLSAHAIFATRYLQEVVKSTNSAEIAQEMTSILDTLHGIIEDQKQQRDSLENLYPHAKPIPPGSSTRHLPMPPVEMTLACLRMAKENPRILRFWLIELVSVAQFNDYFLRVYSPGPATDADMIIVNGGLYWLFCECASLFEDKQVAETYTNQAMLCRDNLETVLSNLPFHMPVTLDVVFSMSIATTYCLQMAKPSVAWSFITTASHLCQTLGLHSAHALISDNPEAKTHKLRLFWSVYVLEKALSLRLGRSSTFRDEDITAPRLTLDQSVETLLVPKWIDVASVQGKTYDDIYSPSALLQPVNTRISRAKALVVELKKIMECEDELEQKYNNARRHAIGDALDEIIQRSDRVCNLSLLSLIYRGIPPEKPSGTAFCDECIATAREALREHEKCVSLILRTPWDDSFLEMYINWTLFQFPFFPFIVLFCYIVETSEPDDLQCLGAFVEVLQSIRSSAIYRSCKSQVRLFRALYDVARKYVEVKASTPGAQIDIANSSMGSHNADINATGPSIIPTSSSLNPGQAPNIGGVHGASAVGLPTPWVGSGQQLLTPMTGYGPSVYASAPAQADLNNNMGVDLMGMELGDWFYENHQMFRLLDDGHFCGTSLVMYGLNKLSVMFRFTMTISTWEELGDLKRRSILEAIPAKWRIQQPIPPAEELRDVTGSYIQQFLTAREIEITETDAAGIAEQTTSGNWTAVEVTEAFCHRAALAHQLVSCLHEVFFDAAIEDAKRLDAYFAEHKKPVGPLHGLPVSLKDQFHVKGVETMMGYVGWIGTFEGKKGDPRRATFESELVKELRNLGAVLYCKTSVPASLMSGETVNNIISYTWNPKNRLLSSGGSSGGEGALIALRGSPGGFGTDIGGSIRVPSVFNGVFGIRPSSGRMPYEGAANSMDGQNMILSVVGPLATTARSLTLLFKAVLSQQPWYHDPLVLELPWRVDIEEKTRALIEQSARGSPSLSFAIMRHDGLALPHPPIARAVEIVEQTLKRLGHKVIEWKPPSHQIGTDIAMKVFHADGGVDVMHDFGLSGEPKAPQCIVKEGPTQNAVEIAALNVAKRQYQKLYMDYWNSTAEITGTGRPVDGVISPCAPHVAVIPQKYSSVGYTTIINVLDYTSVAFPVTHADKTVDVPQPRAEFLSDMDKLNHEQYDPEAYDGAPAGLQIFGRRLEEEKMLTLAEYISQEVSLQQNKAELETR</sequence>
<feature type="region of interest" description="Disordered" evidence="8">
    <location>
        <begin position="1"/>
        <end position="27"/>
    </location>
</feature>
<keyword evidence="7" id="KW-0539">Nucleus</keyword>
<dbReference type="EC" id="3.5.1.4" evidence="3"/>
<dbReference type="GO" id="GO:0003677">
    <property type="term" value="F:DNA binding"/>
    <property type="evidence" value="ECO:0007669"/>
    <property type="project" value="InterPro"/>
</dbReference>
<comment type="caution">
    <text evidence="10">The sequence shown here is derived from an EMBL/GenBank/DDBJ whole genome shotgun (WGS) entry which is preliminary data.</text>
</comment>
<keyword evidence="11" id="KW-1185">Reference proteome</keyword>
<dbReference type="Pfam" id="PF04082">
    <property type="entry name" value="Fungal_trans"/>
    <property type="match status" value="1"/>
</dbReference>
<gene>
    <name evidence="10" type="primary">AMD2_2</name>
    <name evidence="10" type="ORF">ETB97_011779</name>
</gene>
<feature type="domain" description="Xylanolytic transcriptional activator regulatory" evidence="9">
    <location>
        <begin position="313"/>
        <end position="385"/>
    </location>
</feature>
<evidence type="ECO:0000313" key="10">
    <source>
        <dbReference type="EMBL" id="KAF5862343.1"/>
    </source>
</evidence>
<dbReference type="SUPFAM" id="SSF75304">
    <property type="entry name" value="Amidase signature (AS) enzymes"/>
    <property type="match status" value="1"/>
</dbReference>
<evidence type="ECO:0000256" key="2">
    <source>
        <dbReference type="ARBA" id="ARBA00009199"/>
    </source>
</evidence>
<accession>A0A8H6A415</accession>
<dbReference type="EMBL" id="SPNV01000076">
    <property type="protein sequence ID" value="KAF5862343.1"/>
    <property type="molecule type" value="Genomic_DNA"/>
</dbReference>
<dbReference type="GO" id="GO:0004040">
    <property type="term" value="F:amidase activity"/>
    <property type="evidence" value="ECO:0007669"/>
    <property type="project" value="UniProtKB-EC"/>
</dbReference>
<dbReference type="CDD" id="cd12148">
    <property type="entry name" value="fungal_TF_MHR"/>
    <property type="match status" value="1"/>
</dbReference>
<dbReference type="Gene3D" id="3.90.1300.10">
    <property type="entry name" value="Amidase signature (AS) domain"/>
    <property type="match status" value="1"/>
</dbReference>
<proteinExistence type="inferred from homology"/>
<keyword evidence="6" id="KW-0804">Transcription</keyword>
<evidence type="ECO:0000313" key="11">
    <source>
        <dbReference type="Proteomes" id="UP000541154"/>
    </source>
</evidence>
<name>A0A8H6A415_PETAA</name>
<evidence type="ECO:0000256" key="8">
    <source>
        <dbReference type="SAM" id="MobiDB-lite"/>
    </source>
</evidence>
<evidence type="ECO:0000256" key="7">
    <source>
        <dbReference type="ARBA" id="ARBA00023242"/>
    </source>
</evidence>
<comment type="similarity">
    <text evidence="2">Belongs to the amidase family.</text>
</comment>
<organism evidence="10 11">
    <name type="scientific">Petromyces alliaceus</name>
    <name type="common">Aspergillus alliaceus</name>
    <dbReference type="NCBI Taxonomy" id="209559"/>
    <lineage>
        <taxon>Eukaryota</taxon>
        <taxon>Fungi</taxon>
        <taxon>Dikarya</taxon>
        <taxon>Ascomycota</taxon>
        <taxon>Pezizomycotina</taxon>
        <taxon>Eurotiomycetes</taxon>
        <taxon>Eurotiomycetidae</taxon>
        <taxon>Eurotiales</taxon>
        <taxon>Aspergillaceae</taxon>
        <taxon>Aspergillus</taxon>
        <taxon>Aspergillus subgen. Circumdati</taxon>
    </lineage>
</organism>